<dbReference type="RefSeq" id="XP_007406553.1">
    <property type="nucleotide sequence ID" value="XM_007406491.1"/>
</dbReference>
<dbReference type="EMBL" id="GL883095">
    <property type="protein sequence ID" value="EGG10252.1"/>
    <property type="molecule type" value="Genomic_DNA"/>
</dbReference>
<dbReference type="AlphaFoldDB" id="F4RBZ5"/>
<dbReference type="VEuPathDB" id="FungiDB:MELLADRAFT_103638"/>
<protein>
    <submittedName>
        <fullName evidence="2">Uncharacterized protein</fullName>
    </submittedName>
</protein>
<organism evidence="3">
    <name type="scientific">Melampsora larici-populina (strain 98AG31 / pathotype 3-4-7)</name>
    <name type="common">Poplar leaf rust fungus</name>
    <dbReference type="NCBI Taxonomy" id="747676"/>
    <lineage>
        <taxon>Eukaryota</taxon>
        <taxon>Fungi</taxon>
        <taxon>Dikarya</taxon>
        <taxon>Basidiomycota</taxon>
        <taxon>Pucciniomycotina</taxon>
        <taxon>Pucciniomycetes</taxon>
        <taxon>Pucciniales</taxon>
        <taxon>Melampsoraceae</taxon>
        <taxon>Melampsora</taxon>
    </lineage>
</organism>
<sequence>MSSTESDTNLINTVETSLKEKTMRKKTAAKQKAFKKDIKETGQHNEDGNNVDKETTNEGNNDKGDNSLDTTNNNLKNTSIAAPRMENKSATNYVILKIVVKGNNKPWVRLRRPREINI</sequence>
<name>F4RBZ5_MELLP</name>
<feature type="compositionally biased region" description="Polar residues" evidence="1">
    <location>
        <begin position="67"/>
        <end position="80"/>
    </location>
</feature>
<keyword evidence="3" id="KW-1185">Reference proteome</keyword>
<reference evidence="3" key="1">
    <citation type="journal article" date="2011" name="Proc. Natl. Acad. Sci. U.S.A.">
        <title>Obligate biotrophy features unraveled by the genomic analysis of rust fungi.</title>
        <authorList>
            <person name="Duplessis S."/>
            <person name="Cuomo C.A."/>
            <person name="Lin Y.-C."/>
            <person name="Aerts A."/>
            <person name="Tisserant E."/>
            <person name="Veneault-Fourrey C."/>
            <person name="Joly D.L."/>
            <person name="Hacquard S."/>
            <person name="Amselem J."/>
            <person name="Cantarel B.L."/>
            <person name="Chiu R."/>
            <person name="Coutinho P.M."/>
            <person name="Feau N."/>
            <person name="Field M."/>
            <person name="Frey P."/>
            <person name="Gelhaye E."/>
            <person name="Goldberg J."/>
            <person name="Grabherr M.G."/>
            <person name="Kodira C.D."/>
            <person name="Kohler A."/>
            <person name="Kuees U."/>
            <person name="Lindquist E.A."/>
            <person name="Lucas S.M."/>
            <person name="Mago R."/>
            <person name="Mauceli E."/>
            <person name="Morin E."/>
            <person name="Murat C."/>
            <person name="Pangilinan J.L."/>
            <person name="Park R."/>
            <person name="Pearson M."/>
            <person name="Quesneville H."/>
            <person name="Rouhier N."/>
            <person name="Sakthikumar S."/>
            <person name="Salamov A.A."/>
            <person name="Schmutz J."/>
            <person name="Selles B."/>
            <person name="Shapiro H."/>
            <person name="Tanguay P."/>
            <person name="Tuskan G.A."/>
            <person name="Henrissat B."/>
            <person name="Van de Peer Y."/>
            <person name="Rouze P."/>
            <person name="Ellis J.G."/>
            <person name="Dodds P.N."/>
            <person name="Schein J.E."/>
            <person name="Zhong S."/>
            <person name="Hamelin R.C."/>
            <person name="Grigoriev I.V."/>
            <person name="Szabo L.J."/>
            <person name="Martin F."/>
        </authorList>
    </citation>
    <scope>NUCLEOTIDE SEQUENCE [LARGE SCALE GENOMIC DNA]</scope>
    <source>
        <strain evidence="3">98AG31 / pathotype 3-4-7</strain>
    </source>
</reference>
<feature type="region of interest" description="Disordered" evidence="1">
    <location>
        <begin position="1"/>
        <end position="83"/>
    </location>
</feature>
<evidence type="ECO:0000313" key="2">
    <source>
        <dbReference type="EMBL" id="EGG10252.1"/>
    </source>
</evidence>
<feature type="compositionally biased region" description="Basic residues" evidence="1">
    <location>
        <begin position="22"/>
        <end position="33"/>
    </location>
</feature>
<dbReference type="KEGG" id="mlr:MELLADRAFT_103638"/>
<dbReference type="HOGENOM" id="CLU_2073661_0_0_1"/>
<feature type="compositionally biased region" description="Polar residues" evidence="1">
    <location>
        <begin position="1"/>
        <end position="16"/>
    </location>
</feature>
<proteinExistence type="predicted"/>
<feature type="compositionally biased region" description="Basic and acidic residues" evidence="1">
    <location>
        <begin position="34"/>
        <end position="66"/>
    </location>
</feature>
<accession>F4RBZ5</accession>
<dbReference type="Proteomes" id="UP000001072">
    <property type="component" value="Unassembled WGS sequence"/>
</dbReference>
<dbReference type="InParanoid" id="F4RBZ5"/>
<dbReference type="GeneID" id="18922028"/>
<gene>
    <name evidence="2" type="ORF">MELLADRAFT_103638</name>
</gene>
<evidence type="ECO:0000313" key="3">
    <source>
        <dbReference type="Proteomes" id="UP000001072"/>
    </source>
</evidence>
<evidence type="ECO:0000256" key="1">
    <source>
        <dbReference type="SAM" id="MobiDB-lite"/>
    </source>
</evidence>